<feature type="transmembrane region" description="Helical" evidence="6">
    <location>
        <begin position="6"/>
        <end position="27"/>
    </location>
</feature>
<organism evidence="7 8">
    <name type="scientific">Marivita geojedonensis</name>
    <dbReference type="NCBI Taxonomy" id="1123756"/>
    <lineage>
        <taxon>Bacteria</taxon>
        <taxon>Pseudomonadati</taxon>
        <taxon>Pseudomonadota</taxon>
        <taxon>Alphaproteobacteria</taxon>
        <taxon>Rhodobacterales</taxon>
        <taxon>Roseobacteraceae</taxon>
        <taxon>Marivita</taxon>
    </lineage>
</organism>
<name>A0A1X4NAE6_9RHOB</name>
<dbReference type="STRING" id="1123756.MGEO_19740"/>
<feature type="transmembrane region" description="Helical" evidence="6">
    <location>
        <begin position="197"/>
        <end position="220"/>
    </location>
</feature>
<dbReference type="InterPro" id="IPR001851">
    <property type="entry name" value="ABC_transp_permease"/>
</dbReference>
<protein>
    <submittedName>
        <fullName evidence="7">ABC transporter permease</fullName>
    </submittedName>
</protein>
<evidence type="ECO:0000256" key="5">
    <source>
        <dbReference type="ARBA" id="ARBA00023136"/>
    </source>
</evidence>
<reference evidence="7 8" key="1">
    <citation type="submission" date="2014-03" db="EMBL/GenBank/DDBJ databases">
        <title>The draft genome sequence of Marivita geojedonensis KCTC 23882.</title>
        <authorList>
            <person name="Lai Q."/>
            <person name="Shao Z."/>
        </authorList>
    </citation>
    <scope>NUCLEOTIDE SEQUENCE [LARGE SCALE GENOMIC DNA]</scope>
    <source>
        <strain evidence="7 8">DPG-138</strain>
    </source>
</reference>
<feature type="transmembrane region" description="Helical" evidence="6">
    <location>
        <begin position="34"/>
        <end position="55"/>
    </location>
</feature>
<feature type="transmembrane region" description="Helical" evidence="6">
    <location>
        <begin position="277"/>
        <end position="297"/>
    </location>
</feature>
<dbReference type="CDD" id="cd06581">
    <property type="entry name" value="TM_PBP1_LivM_like"/>
    <property type="match status" value="1"/>
</dbReference>
<dbReference type="RefSeq" id="WP_085641478.1">
    <property type="nucleotide sequence ID" value="NZ_JFKC01000036.1"/>
</dbReference>
<keyword evidence="8" id="KW-1185">Reference proteome</keyword>
<dbReference type="PANTHER" id="PTHR30482">
    <property type="entry name" value="HIGH-AFFINITY BRANCHED-CHAIN AMINO ACID TRANSPORT SYSTEM PERMEASE"/>
    <property type="match status" value="1"/>
</dbReference>
<evidence type="ECO:0000313" key="7">
    <source>
        <dbReference type="EMBL" id="OSQ43374.1"/>
    </source>
</evidence>
<comment type="subcellular location">
    <subcellularLocation>
        <location evidence="1">Cell membrane</location>
        <topology evidence="1">Multi-pass membrane protein</topology>
    </subcellularLocation>
</comment>
<comment type="caution">
    <text evidence="7">The sequence shown here is derived from an EMBL/GenBank/DDBJ whole genome shotgun (WGS) entry which is preliminary data.</text>
</comment>
<proteinExistence type="predicted"/>
<dbReference type="GO" id="GO:0005886">
    <property type="term" value="C:plasma membrane"/>
    <property type="evidence" value="ECO:0007669"/>
    <property type="project" value="UniProtKB-SubCell"/>
</dbReference>
<dbReference type="InterPro" id="IPR043428">
    <property type="entry name" value="LivM-like"/>
</dbReference>
<evidence type="ECO:0000256" key="3">
    <source>
        <dbReference type="ARBA" id="ARBA00022692"/>
    </source>
</evidence>
<evidence type="ECO:0000256" key="1">
    <source>
        <dbReference type="ARBA" id="ARBA00004651"/>
    </source>
</evidence>
<keyword evidence="3 6" id="KW-0812">Transmembrane</keyword>
<keyword evidence="4 6" id="KW-1133">Transmembrane helix</keyword>
<keyword evidence="5 6" id="KW-0472">Membrane</keyword>
<dbReference type="Pfam" id="PF02653">
    <property type="entry name" value="BPD_transp_2"/>
    <property type="match status" value="1"/>
</dbReference>
<dbReference type="OrthoDB" id="9814461at2"/>
<dbReference type="AlphaFoldDB" id="A0A1X4NAE6"/>
<dbReference type="GO" id="GO:0015658">
    <property type="term" value="F:branched-chain amino acid transmembrane transporter activity"/>
    <property type="evidence" value="ECO:0007669"/>
    <property type="project" value="InterPro"/>
</dbReference>
<evidence type="ECO:0000256" key="6">
    <source>
        <dbReference type="SAM" id="Phobius"/>
    </source>
</evidence>
<evidence type="ECO:0000256" key="4">
    <source>
        <dbReference type="ARBA" id="ARBA00022989"/>
    </source>
</evidence>
<keyword evidence="2" id="KW-1003">Cell membrane</keyword>
<evidence type="ECO:0000256" key="2">
    <source>
        <dbReference type="ARBA" id="ARBA00022475"/>
    </source>
</evidence>
<dbReference type="Proteomes" id="UP000193926">
    <property type="component" value="Unassembled WGS sequence"/>
</dbReference>
<dbReference type="EMBL" id="JFKC01000036">
    <property type="protein sequence ID" value="OSQ43374.1"/>
    <property type="molecule type" value="Genomic_DNA"/>
</dbReference>
<dbReference type="PANTHER" id="PTHR30482:SF10">
    <property type="entry name" value="HIGH-AFFINITY BRANCHED-CHAIN AMINO ACID TRANSPORT PROTEIN BRAE"/>
    <property type="match status" value="1"/>
</dbReference>
<feature type="transmembrane region" description="Helical" evidence="6">
    <location>
        <begin position="142"/>
        <end position="163"/>
    </location>
</feature>
<accession>A0A1X4NAE6</accession>
<gene>
    <name evidence="7" type="ORF">MGEO_19740</name>
</gene>
<sequence>MIGVLSYLVFFATTASILAIAVLGLNLQWGNTGLFNGGVVAFFGAGAYGTLILGGPPQEGMVGGFALTYPMALLGGMAVAGVMAWIVGLLTLRLRHDYLAIATFGVAVAFENLMRNAEWLAGGAKGVRGFERPFREAIGDGFLYNLVFFVAVLLILIATYVFLERLVASPFGRLLRAIREDEEAAQSLGKSPSRVRLTAFVTGSVIMGLAGGLYGTFYAFVSPQDVLPTLTFQVWAMLIVGGAGNNRGAVFGAFLIWGAWTISGWALSRFAPVEAQLYTGSVQFILIGAVIVGMLVWRPQGLLPERLIVSQQGSNPVNKRGE</sequence>
<feature type="transmembrane region" description="Helical" evidence="6">
    <location>
        <begin position="67"/>
        <end position="91"/>
    </location>
</feature>
<evidence type="ECO:0000313" key="8">
    <source>
        <dbReference type="Proteomes" id="UP000193926"/>
    </source>
</evidence>